<comment type="caution">
    <text evidence="1">The sequence shown here is derived from an EMBL/GenBank/DDBJ whole genome shotgun (WGS) entry which is preliminary data.</text>
</comment>
<reference evidence="1" key="1">
    <citation type="submission" date="2020-05" db="EMBL/GenBank/DDBJ databases">
        <title>Large-scale comparative analyses of tick genomes elucidate their genetic diversity and vector capacities.</title>
        <authorList>
            <person name="Jia N."/>
            <person name="Wang J."/>
            <person name="Shi W."/>
            <person name="Du L."/>
            <person name="Sun Y."/>
            <person name="Zhan W."/>
            <person name="Jiang J."/>
            <person name="Wang Q."/>
            <person name="Zhang B."/>
            <person name="Ji P."/>
            <person name="Sakyi L.B."/>
            <person name="Cui X."/>
            <person name="Yuan T."/>
            <person name="Jiang B."/>
            <person name="Yang W."/>
            <person name="Lam T.T.-Y."/>
            <person name="Chang Q."/>
            <person name="Ding S."/>
            <person name="Wang X."/>
            <person name="Zhu J."/>
            <person name="Ruan X."/>
            <person name="Zhao L."/>
            <person name="Wei J."/>
            <person name="Que T."/>
            <person name="Du C."/>
            <person name="Cheng J."/>
            <person name="Dai P."/>
            <person name="Han X."/>
            <person name="Huang E."/>
            <person name="Gao Y."/>
            <person name="Liu J."/>
            <person name="Shao H."/>
            <person name="Ye R."/>
            <person name="Li L."/>
            <person name="Wei W."/>
            <person name="Wang X."/>
            <person name="Wang C."/>
            <person name="Yang T."/>
            <person name="Huo Q."/>
            <person name="Li W."/>
            <person name="Guo W."/>
            <person name="Chen H."/>
            <person name="Zhou L."/>
            <person name="Ni X."/>
            <person name="Tian J."/>
            <person name="Zhou Y."/>
            <person name="Sheng Y."/>
            <person name="Liu T."/>
            <person name="Pan Y."/>
            <person name="Xia L."/>
            <person name="Li J."/>
            <person name="Zhao F."/>
            <person name="Cao W."/>
        </authorList>
    </citation>
    <scope>NUCLEOTIDE SEQUENCE</scope>
    <source>
        <strain evidence="1">Dsil-2018</strain>
    </source>
</reference>
<evidence type="ECO:0000313" key="2">
    <source>
        <dbReference type="Proteomes" id="UP000821865"/>
    </source>
</evidence>
<gene>
    <name evidence="1" type="ORF">HPB49_001497</name>
</gene>
<protein>
    <submittedName>
        <fullName evidence="1">Uncharacterized protein</fullName>
    </submittedName>
</protein>
<name>A0ACB8D260_DERSI</name>
<dbReference type="Proteomes" id="UP000821865">
    <property type="component" value="Chromosome 3"/>
</dbReference>
<dbReference type="EMBL" id="CM023472">
    <property type="protein sequence ID" value="KAH7958423.1"/>
    <property type="molecule type" value="Genomic_DNA"/>
</dbReference>
<proteinExistence type="predicted"/>
<keyword evidence="2" id="KW-1185">Reference proteome</keyword>
<accession>A0ACB8D260</accession>
<organism evidence="1 2">
    <name type="scientific">Dermacentor silvarum</name>
    <name type="common">Tick</name>
    <dbReference type="NCBI Taxonomy" id="543639"/>
    <lineage>
        <taxon>Eukaryota</taxon>
        <taxon>Metazoa</taxon>
        <taxon>Ecdysozoa</taxon>
        <taxon>Arthropoda</taxon>
        <taxon>Chelicerata</taxon>
        <taxon>Arachnida</taxon>
        <taxon>Acari</taxon>
        <taxon>Parasitiformes</taxon>
        <taxon>Ixodida</taxon>
        <taxon>Ixodoidea</taxon>
        <taxon>Ixodidae</taxon>
        <taxon>Rhipicephalinae</taxon>
        <taxon>Dermacentor</taxon>
    </lineage>
</organism>
<evidence type="ECO:0000313" key="1">
    <source>
        <dbReference type="EMBL" id="KAH7958423.1"/>
    </source>
</evidence>
<sequence>MSTLLRKAQKLALGLPMQTATLNLERLGVTNTLEELIEAHQAAQLTRLSSTPQGRNLLSSLAYPPSPSVLKSTGLSPAARAKLTVSPIPRYMHPTHHAARRDHRSRYLRREYPVGCSAVRVLFTDASPADERGRVTLVVDSDLMTVFAASERTLTDVSLLEEWAIAMAILSTSSLPHSTPNHILTDPTAAFRRFLFNTLYLTSTSILESFLSSTSHTFRLVWVSGHAAIPGNERAHALARELSYRAAGDRSTIIRPQPFSYASQLAEIRITRQHYPPPHPFLTRRQAVCSRQLQTNTFLTPLFYSYLYPSRGQAKCPYCGHRPTLLHMVRLCQDIPNVHPIPNPTLTSWEERLTDAAATGQQGLVDHAEAVAATYGAPD</sequence>